<accession>H3SQ55</accession>
<dbReference type="Proteomes" id="UP000003900">
    <property type="component" value="Unassembled WGS sequence"/>
</dbReference>
<reference evidence="3 4" key="1">
    <citation type="journal article" date="2012" name="J. Bacteriol.">
        <title>Genome Sequence of the Pattern-Forming Social Bacterium Paenibacillus dendritiformis C454 Chiral Morphotype.</title>
        <authorList>
            <person name="Sirota-Madi A."/>
            <person name="Olender T."/>
            <person name="Helman Y."/>
            <person name="Brainis I."/>
            <person name="Finkelshtein A."/>
            <person name="Roth D."/>
            <person name="Hagai E."/>
            <person name="Leshkowitz D."/>
            <person name="Brodsky L."/>
            <person name="Galatenko V."/>
            <person name="Nikolaev V."/>
            <person name="Gutnick D.L."/>
            <person name="Lancet D."/>
            <person name="Ben-Jacob E."/>
        </authorList>
    </citation>
    <scope>NUCLEOTIDE SEQUENCE [LARGE SCALE GENOMIC DNA]</scope>
    <source>
        <strain evidence="3 4">C454</strain>
    </source>
</reference>
<dbReference type="RefSeq" id="WP_006680177.1">
    <property type="nucleotide sequence ID" value="NZ_AHKH01000198.1"/>
</dbReference>
<keyword evidence="2" id="KW-0732">Signal</keyword>
<dbReference type="EMBL" id="AHKH01000198">
    <property type="protein sequence ID" value="EHQ58775.1"/>
    <property type="molecule type" value="Genomic_DNA"/>
</dbReference>
<sequence length="353" mass="38907">MKKMMWMTWMAAALAAITILAACDQQQQPVPATEDGASAPGGKTAEPEIASPSTPSEPDAARGTSEPAAAAAASEPPPASKAEAPLDASAWLGTWRWVESDKYNSATIDIKSIDERQIVFSLMAFHVTNMKTMDGSHGNIENGVAEMVGNEAVFTDVEDEDFELRMSLTDNHLTVTTNKKYIGFGAFVTVDGAYARWKPEPANTDYLVVPGQSLGKISLGMTQDEVIRQLGQPTAKEENRMNYQSSEHEIILYLKEQTVRQIAFSSPAFSTAEGVNTGNFADYGDFFTRSECQQNFLHLRDEWNEGGLAFFTFNADAPEDNTEYRQRVHGYIYEGQQMYEEPLIGAEWKPVSP</sequence>
<dbReference type="PROSITE" id="PS51257">
    <property type="entry name" value="PROKAR_LIPOPROTEIN"/>
    <property type="match status" value="1"/>
</dbReference>
<evidence type="ECO:0000256" key="1">
    <source>
        <dbReference type="SAM" id="MobiDB-lite"/>
    </source>
</evidence>
<feature type="chain" id="PRO_5039222157" description="Lipoprotein" evidence="2">
    <location>
        <begin position="22"/>
        <end position="353"/>
    </location>
</feature>
<dbReference type="PATRIC" id="fig|1131935.3.peg.5918"/>
<protein>
    <recommendedName>
        <fullName evidence="5">Lipoprotein</fullName>
    </recommendedName>
</protein>
<keyword evidence="4" id="KW-1185">Reference proteome</keyword>
<dbReference type="AlphaFoldDB" id="H3SQ55"/>
<feature type="signal peptide" evidence="2">
    <location>
        <begin position="1"/>
        <end position="21"/>
    </location>
</feature>
<evidence type="ECO:0000313" key="4">
    <source>
        <dbReference type="Proteomes" id="UP000003900"/>
    </source>
</evidence>
<feature type="region of interest" description="Disordered" evidence="1">
    <location>
        <begin position="28"/>
        <end position="84"/>
    </location>
</feature>
<dbReference type="STRING" id="1131935.PDENDC454_28580"/>
<organism evidence="3 4">
    <name type="scientific">Paenibacillus dendritiformis C454</name>
    <dbReference type="NCBI Taxonomy" id="1131935"/>
    <lineage>
        <taxon>Bacteria</taxon>
        <taxon>Bacillati</taxon>
        <taxon>Bacillota</taxon>
        <taxon>Bacilli</taxon>
        <taxon>Bacillales</taxon>
        <taxon>Paenibacillaceae</taxon>
        <taxon>Paenibacillus</taxon>
    </lineage>
</organism>
<name>H3SQ55_9BACL</name>
<comment type="caution">
    <text evidence="3">The sequence shown here is derived from an EMBL/GenBank/DDBJ whole genome shotgun (WGS) entry which is preliminary data.</text>
</comment>
<gene>
    <name evidence="3" type="ORF">PDENDC454_28580</name>
</gene>
<feature type="compositionally biased region" description="Low complexity" evidence="1">
    <location>
        <begin position="65"/>
        <end position="84"/>
    </location>
</feature>
<evidence type="ECO:0000313" key="3">
    <source>
        <dbReference type="EMBL" id="EHQ58775.1"/>
    </source>
</evidence>
<dbReference type="OrthoDB" id="86940at2"/>
<evidence type="ECO:0008006" key="5">
    <source>
        <dbReference type="Google" id="ProtNLM"/>
    </source>
</evidence>
<evidence type="ECO:0000256" key="2">
    <source>
        <dbReference type="SAM" id="SignalP"/>
    </source>
</evidence>
<proteinExistence type="predicted"/>